<dbReference type="PANTHER" id="PTHR24254">
    <property type="entry name" value="PROTHROMBIN"/>
    <property type="match status" value="1"/>
</dbReference>
<dbReference type="SMART" id="SM00060">
    <property type="entry name" value="FN3"/>
    <property type="match status" value="4"/>
</dbReference>
<sequence length="1599" mass="176834">MKKLLLFLLMLVNLTSISQNIWQQNKNTFAKSKISDNPKIQKNLLLKKNIFLNLIKDAPKRFSKNTSNVKISLPVDFENFEDFIIYETSNFSEKLSSKYPNIKSYVGISNKTHATVRLSYSSELGLNAYVSKNNGTLIIKPSELKNNNYSIYTKSDATVKSNFECNTIEKIKNALNSSNTQKNNLITNDGYLRKYRTAIATTGEFSNYFLTGNEVDDTERIATVLAAINNSLTRINGIFERDFGITMELIDENDSLIFLDGSQDPFNTGNYNNELQNFLDTTIGSNAYDVGHLFVFENRVYGSAGCIACVCTDGSKGSAFTAHDLPDSDNFNMIASHEFGHQYGGYHVQSSSSCRSSAGLQEVEPGSGSTIMSYAGICDPNVQESQDDYFNYVDIRDVIQWTRNDSSCAELIATGNNDPTANAGNDYTIPVSTAFVLEGNGFDTDNNGIITYCWEQNNPEDPFSSSTPQPTWEVGPLYRSRQPTSSPVRYMPQLSDVLEGNLTPTWEVTPSVGRTMNFVLTVRDNEILGSKTASDEMSVTVDDSAGPFIVTSQNNNEVWDVGETQTITWDVANTNQSPINANFVDIILSIDGGYTYPFTLASSVPNSGNAQIIVPEVTETITEARFMIKPTNNIFFAINSANINIQTSEFVMSFDEVNNSICQPNDAIYNFEYKTYLGFNEETTFSVENIPTGLTASFTPASATENGTLIQLTISGTENIEIGNYNLTIKGASSSIEKRTNINLISYNSAISTPNLISPTNNQFGVSLTQLLTWQNNDNAENYILEISESDNFTNLLVSETVLGNSYTTNILNYNTTYFWRVKANNTCGESNYSEVYTFTTVCNSPNNISITDIGTDTVTFEWSENGSANNWEIEIVPSGDSPSGVPTNINSNPATINNLNSNTNYDLYIRSNCSTNNTSEWIGPTNFKTLADFCNGDLFTDSGGTNGYYSNNETITTYISPINSDIVEVVFTEFELENGYDYLYIYDGNDINAPLIGQYSGNDSPGIIRSQMNQGLTFVFNSDSSVTLPGWIATVNCINITCPEPTNLETTAITSNSVELNWNATGSETEWELIYGESGFIPNQQNIVTTNNTNFTIENLQSGTNYDIYVRAVCDPTSNNDNSFWTGPLNITMPYDYCAGDHFYDTGGENGNYANNENYIKVIAPSQGYNSVTVIFDSFQLEGCCDYLFIYDGPNINAPLIGEFNGSNSPGQITSTHETGTLTFRFISDSSVTYTGWDARVICENINCFAPENVLVDPNSENASATITWDDNQAQAWEIEYGLRGFSQGTGTVVTATSNNYNLTNLDAPEQYDFYIRSICNTSTNETSTWESYSFNTNCISSIAPYHQSFNNNTLPACWISTGGEPWIFSLNADYSASNAGDHTEGGGTNYAWIDGSNPTGSDHKSTLTTDFINISEISNPTLQFSVFSVNDNDNTYNTLEVNLIDLVGETYSLLTLQGSTGSGWQTFSFNINDYPLNGPDIMLEFNVTENSPGTSYYNDILIDDIKVDSYESLSTDDPTTDIKNLRFYPNPVTNFINIENNNDLSKIQVFNMIGQKIIETSPNTLKTSLDLSGIQSGPYIIKVFSENKTGFFKVIKK</sequence>
<dbReference type="NCBIfam" id="TIGR04183">
    <property type="entry name" value="Por_Secre_tail"/>
    <property type="match status" value="1"/>
</dbReference>
<feature type="signal peptide" evidence="5">
    <location>
        <begin position="1"/>
        <end position="18"/>
    </location>
</feature>
<evidence type="ECO:0000256" key="5">
    <source>
        <dbReference type="SAM" id="SignalP"/>
    </source>
</evidence>
<dbReference type="InterPro" id="IPR013783">
    <property type="entry name" value="Ig-like_fold"/>
</dbReference>
<dbReference type="CDD" id="cd00063">
    <property type="entry name" value="FN3"/>
    <property type="match status" value="3"/>
</dbReference>
<gene>
    <name evidence="9" type="ORF">ACFQ1U_06845</name>
</gene>
<dbReference type="EMBL" id="JBHTJR010000041">
    <property type="protein sequence ID" value="MFD0992916.1"/>
    <property type="molecule type" value="Genomic_DNA"/>
</dbReference>
<feature type="chain" id="PRO_5045261067" evidence="5">
    <location>
        <begin position="19"/>
        <end position="1599"/>
    </location>
</feature>
<dbReference type="Gene3D" id="3.40.390.10">
    <property type="entry name" value="Collagenase (Catalytic Domain)"/>
    <property type="match status" value="1"/>
</dbReference>
<evidence type="ECO:0000259" key="6">
    <source>
        <dbReference type="PROSITE" id="PS01180"/>
    </source>
</evidence>
<evidence type="ECO:0000259" key="7">
    <source>
        <dbReference type="PROSITE" id="PS50060"/>
    </source>
</evidence>
<feature type="domain" description="Fibronectin type-III" evidence="8">
    <location>
        <begin position="1251"/>
        <end position="1341"/>
    </location>
</feature>
<dbReference type="Pfam" id="PF00041">
    <property type="entry name" value="fn3"/>
    <property type="match status" value="2"/>
</dbReference>
<dbReference type="SUPFAM" id="SSF55486">
    <property type="entry name" value="Metalloproteases ('zincins'), catalytic domain"/>
    <property type="match status" value="1"/>
</dbReference>
<evidence type="ECO:0000313" key="10">
    <source>
        <dbReference type="Proteomes" id="UP001597062"/>
    </source>
</evidence>
<dbReference type="Proteomes" id="UP001597062">
    <property type="component" value="Unassembled WGS sequence"/>
</dbReference>
<dbReference type="InterPro" id="IPR003961">
    <property type="entry name" value="FN3_dom"/>
</dbReference>
<dbReference type="Gene3D" id="2.60.40.10">
    <property type="entry name" value="Immunoglobulins"/>
    <property type="match status" value="5"/>
</dbReference>
<keyword evidence="3" id="KW-1015">Disulfide bond</keyword>
<evidence type="ECO:0000256" key="1">
    <source>
        <dbReference type="ARBA" id="ARBA00022729"/>
    </source>
</evidence>
<evidence type="ECO:0000256" key="2">
    <source>
        <dbReference type="ARBA" id="ARBA00022737"/>
    </source>
</evidence>
<dbReference type="Pfam" id="PF18962">
    <property type="entry name" value="Por_Secre_tail"/>
    <property type="match status" value="1"/>
</dbReference>
<dbReference type="SUPFAM" id="SSF49265">
    <property type="entry name" value="Fibronectin type III"/>
    <property type="match status" value="2"/>
</dbReference>
<dbReference type="SUPFAM" id="SSF49899">
    <property type="entry name" value="Concanavalin A-like lectins/glucanases"/>
    <property type="match status" value="1"/>
</dbReference>
<feature type="domain" description="Fibronectin type-III" evidence="8">
    <location>
        <begin position="1045"/>
        <end position="1137"/>
    </location>
</feature>
<dbReference type="InterPro" id="IPR036116">
    <property type="entry name" value="FN3_sf"/>
</dbReference>
<evidence type="ECO:0000313" key="9">
    <source>
        <dbReference type="EMBL" id="MFD0992916.1"/>
    </source>
</evidence>
<dbReference type="PROSITE" id="PS50060">
    <property type="entry name" value="MAM_2"/>
    <property type="match status" value="1"/>
</dbReference>
<feature type="domain" description="Fibronectin type-III" evidence="8">
    <location>
        <begin position="845"/>
        <end position="933"/>
    </location>
</feature>
<organism evidence="9 10">
    <name type="scientific">Tenacibaculum geojense</name>
    <dbReference type="NCBI Taxonomy" id="915352"/>
    <lineage>
        <taxon>Bacteria</taxon>
        <taxon>Pseudomonadati</taxon>
        <taxon>Bacteroidota</taxon>
        <taxon>Flavobacteriia</taxon>
        <taxon>Flavobacteriales</taxon>
        <taxon>Flavobacteriaceae</taxon>
        <taxon>Tenacibaculum</taxon>
    </lineage>
</organism>
<dbReference type="InterPro" id="IPR024079">
    <property type="entry name" value="MetalloPept_cat_dom_sf"/>
</dbReference>
<feature type="domain" description="Fibronectin type-III" evidence="8">
    <location>
        <begin position="750"/>
        <end position="844"/>
    </location>
</feature>
<feature type="domain" description="MAM" evidence="7">
    <location>
        <begin position="1347"/>
        <end position="1509"/>
    </location>
</feature>
<dbReference type="InterPro" id="IPR035914">
    <property type="entry name" value="Sperma_CUB_dom_sf"/>
</dbReference>
<evidence type="ECO:0000259" key="8">
    <source>
        <dbReference type="PROSITE" id="PS50853"/>
    </source>
</evidence>
<dbReference type="InterPro" id="IPR000998">
    <property type="entry name" value="MAM_dom"/>
</dbReference>
<dbReference type="RefSeq" id="WP_386106669.1">
    <property type="nucleotide sequence ID" value="NZ_JBHTJR010000041.1"/>
</dbReference>
<dbReference type="SMART" id="SM00042">
    <property type="entry name" value="CUB"/>
    <property type="match status" value="2"/>
</dbReference>
<protein>
    <submittedName>
        <fullName evidence="9">Reprolysin-like metallopeptidase</fullName>
    </submittedName>
</protein>
<dbReference type="Pfam" id="PF00431">
    <property type="entry name" value="CUB"/>
    <property type="match status" value="2"/>
</dbReference>
<accession>A0ABW3JTK4</accession>
<dbReference type="InterPro" id="IPR013320">
    <property type="entry name" value="ConA-like_dom_sf"/>
</dbReference>
<keyword evidence="1 5" id="KW-0732">Signal</keyword>
<proteinExistence type="predicted"/>
<dbReference type="InterPro" id="IPR000859">
    <property type="entry name" value="CUB_dom"/>
</dbReference>
<keyword evidence="4" id="KW-0325">Glycoprotein</keyword>
<evidence type="ECO:0000256" key="4">
    <source>
        <dbReference type="ARBA" id="ARBA00023180"/>
    </source>
</evidence>
<feature type="domain" description="CUB" evidence="6">
    <location>
        <begin position="914"/>
        <end position="1039"/>
    </location>
</feature>
<dbReference type="CDD" id="cd00041">
    <property type="entry name" value="CUB"/>
    <property type="match status" value="2"/>
</dbReference>
<keyword evidence="2" id="KW-0677">Repeat</keyword>
<dbReference type="InterPro" id="IPR051659">
    <property type="entry name" value="Serine_Protease_S1-Domain"/>
</dbReference>
<keyword evidence="10" id="KW-1185">Reference proteome</keyword>
<dbReference type="PANTHER" id="PTHR24254:SF12">
    <property type="match status" value="1"/>
</dbReference>
<reference evidence="10" key="1">
    <citation type="journal article" date="2019" name="Int. J. Syst. Evol. Microbiol.">
        <title>The Global Catalogue of Microorganisms (GCM) 10K type strain sequencing project: providing services to taxonomists for standard genome sequencing and annotation.</title>
        <authorList>
            <consortium name="The Broad Institute Genomics Platform"/>
            <consortium name="The Broad Institute Genome Sequencing Center for Infectious Disease"/>
            <person name="Wu L."/>
            <person name="Ma J."/>
        </authorList>
    </citation>
    <scope>NUCLEOTIDE SEQUENCE [LARGE SCALE GENOMIC DNA]</scope>
    <source>
        <strain evidence="10">CCUG 60527</strain>
    </source>
</reference>
<evidence type="ECO:0000256" key="3">
    <source>
        <dbReference type="ARBA" id="ARBA00023157"/>
    </source>
</evidence>
<dbReference type="Pfam" id="PF13583">
    <property type="entry name" value="Reprolysin_4"/>
    <property type="match status" value="1"/>
</dbReference>
<dbReference type="PROSITE" id="PS50853">
    <property type="entry name" value="FN3"/>
    <property type="match status" value="4"/>
</dbReference>
<dbReference type="PROSITE" id="PS01180">
    <property type="entry name" value="CUB"/>
    <property type="match status" value="2"/>
</dbReference>
<name>A0ABW3JTK4_9FLAO</name>
<dbReference type="SUPFAM" id="SSF49854">
    <property type="entry name" value="Spermadhesin, CUB domain"/>
    <property type="match status" value="2"/>
</dbReference>
<dbReference type="InterPro" id="IPR026444">
    <property type="entry name" value="Secre_tail"/>
</dbReference>
<dbReference type="Gene3D" id="2.60.120.290">
    <property type="entry name" value="Spermadhesin, CUB domain"/>
    <property type="match status" value="2"/>
</dbReference>
<comment type="caution">
    <text evidence="9">The sequence shown here is derived from an EMBL/GenBank/DDBJ whole genome shotgun (WGS) entry which is preliminary data.</text>
</comment>
<feature type="domain" description="CUB" evidence="6">
    <location>
        <begin position="1139"/>
        <end position="1245"/>
    </location>
</feature>